<dbReference type="EMBL" id="BPLR01014252">
    <property type="protein sequence ID" value="GIY67532.1"/>
    <property type="molecule type" value="Genomic_DNA"/>
</dbReference>
<name>A0AAV4VBA9_CAEEX</name>
<organism evidence="1 2">
    <name type="scientific">Caerostris extrusa</name>
    <name type="common">Bark spider</name>
    <name type="synonym">Caerostris bankana</name>
    <dbReference type="NCBI Taxonomy" id="172846"/>
    <lineage>
        <taxon>Eukaryota</taxon>
        <taxon>Metazoa</taxon>
        <taxon>Ecdysozoa</taxon>
        <taxon>Arthropoda</taxon>
        <taxon>Chelicerata</taxon>
        <taxon>Arachnida</taxon>
        <taxon>Araneae</taxon>
        <taxon>Araneomorphae</taxon>
        <taxon>Entelegynae</taxon>
        <taxon>Araneoidea</taxon>
        <taxon>Araneidae</taxon>
        <taxon>Caerostris</taxon>
    </lineage>
</organism>
<accession>A0AAV4VBA9</accession>
<evidence type="ECO:0000313" key="2">
    <source>
        <dbReference type="Proteomes" id="UP001054945"/>
    </source>
</evidence>
<sequence>MVGFKGVVRRKVVVGPREVEAVDVTCGKLVRVWLVFKDVVQSGFEFKPVESVDGDPSRVSALGVVGEMPDNEEVAYGFLELRHCCSGVPQVDVASDE</sequence>
<dbReference type="Proteomes" id="UP001054945">
    <property type="component" value="Unassembled WGS sequence"/>
</dbReference>
<proteinExistence type="predicted"/>
<reference evidence="1 2" key="1">
    <citation type="submission" date="2021-06" db="EMBL/GenBank/DDBJ databases">
        <title>Caerostris extrusa draft genome.</title>
        <authorList>
            <person name="Kono N."/>
            <person name="Arakawa K."/>
        </authorList>
    </citation>
    <scope>NUCLEOTIDE SEQUENCE [LARGE SCALE GENOMIC DNA]</scope>
</reference>
<comment type="caution">
    <text evidence="1">The sequence shown here is derived from an EMBL/GenBank/DDBJ whole genome shotgun (WGS) entry which is preliminary data.</text>
</comment>
<dbReference type="AlphaFoldDB" id="A0AAV4VBA9"/>
<evidence type="ECO:0000313" key="1">
    <source>
        <dbReference type="EMBL" id="GIY67532.1"/>
    </source>
</evidence>
<gene>
    <name evidence="1" type="ORF">CEXT_526951</name>
</gene>
<keyword evidence="2" id="KW-1185">Reference proteome</keyword>
<protein>
    <submittedName>
        <fullName evidence="1">Uncharacterized protein</fullName>
    </submittedName>
</protein>